<sequence length="112" mass="12835">MAKKKQKKVTKKAPALLVVLLSDIFVRHWVVTALALLFVSSSMMIAHTSHSARRLTAEWQELRQQHRTEQVNWESLRLELTTLSEPDRISSQAKKQLGMVEVTTKNEKVISL</sequence>
<evidence type="ECO:0000313" key="11">
    <source>
        <dbReference type="Proteomes" id="UP000315439"/>
    </source>
</evidence>
<evidence type="ECO:0000256" key="9">
    <source>
        <dbReference type="NCBIfam" id="TIGR02209"/>
    </source>
</evidence>
<keyword evidence="8" id="KW-0997">Cell inner membrane</keyword>
<evidence type="ECO:0000256" key="3">
    <source>
        <dbReference type="ARBA" id="ARBA00022618"/>
    </source>
</evidence>
<comment type="caution">
    <text evidence="10">The sequence shown here is derived from an EMBL/GenBank/DDBJ whole genome shotgun (WGS) entry which is preliminary data.</text>
</comment>
<dbReference type="InterPro" id="IPR011922">
    <property type="entry name" value="Cell_div_FtsL"/>
</dbReference>
<dbReference type="GO" id="GO:0032153">
    <property type="term" value="C:cell division site"/>
    <property type="evidence" value="ECO:0007669"/>
    <property type="project" value="UniProtKB-UniRule"/>
</dbReference>
<dbReference type="GO" id="GO:0005886">
    <property type="term" value="C:plasma membrane"/>
    <property type="evidence" value="ECO:0007669"/>
    <property type="project" value="UniProtKB-SubCell"/>
</dbReference>
<accession>A0A545UK47</accession>
<evidence type="ECO:0000256" key="5">
    <source>
        <dbReference type="ARBA" id="ARBA00022989"/>
    </source>
</evidence>
<protein>
    <recommendedName>
        <fullName evidence="8 9">Cell division protein FtsL</fullName>
    </recommendedName>
</protein>
<evidence type="ECO:0000313" key="10">
    <source>
        <dbReference type="EMBL" id="TQV89829.1"/>
    </source>
</evidence>
<dbReference type="PANTHER" id="PTHR37479">
    <property type="entry name" value="CELL DIVISION PROTEIN FTSL"/>
    <property type="match status" value="1"/>
</dbReference>
<dbReference type="PANTHER" id="PTHR37479:SF1">
    <property type="entry name" value="CELL DIVISION PROTEIN FTSL"/>
    <property type="match status" value="1"/>
</dbReference>
<dbReference type="Pfam" id="PF04999">
    <property type="entry name" value="FtsL"/>
    <property type="match status" value="1"/>
</dbReference>
<evidence type="ECO:0000256" key="8">
    <source>
        <dbReference type="HAMAP-Rule" id="MF_00910"/>
    </source>
</evidence>
<evidence type="ECO:0000256" key="7">
    <source>
        <dbReference type="ARBA" id="ARBA00023306"/>
    </source>
</evidence>
<comment type="similarity">
    <text evidence="8">Belongs to the FtsL family.</text>
</comment>
<keyword evidence="11" id="KW-1185">Reference proteome</keyword>
<evidence type="ECO:0000256" key="6">
    <source>
        <dbReference type="ARBA" id="ARBA00023136"/>
    </source>
</evidence>
<keyword evidence="2 8" id="KW-1003">Cell membrane</keyword>
<keyword evidence="7 8" id="KW-0131">Cell cycle</keyword>
<organism evidence="10 11">
    <name type="scientific">Aliikangiella coralliicola</name>
    <dbReference type="NCBI Taxonomy" id="2592383"/>
    <lineage>
        <taxon>Bacteria</taxon>
        <taxon>Pseudomonadati</taxon>
        <taxon>Pseudomonadota</taxon>
        <taxon>Gammaproteobacteria</taxon>
        <taxon>Oceanospirillales</taxon>
        <taxon>Pleioneaceae</taxon>
        <taxon>Aliikangiella</taxon>
    </lineage>
</organism>
<dbReference type="HAMAP" id="MF_00910">
    <property type="entry name" value="FtsL"/>
    <property type="match status" value="1"/>
</dbReference>
<dbReference type="NCBIfam" id="TIGR02209">
    <property type="entry name" value="ftsL_broad"/>
    <property type="match status" value="1"/>
</dbReference>
<comment type="subunit">
    <text evidence="8">Part of a complex composed of FtsB, FtsL and FtsQ.</text>
</comment>
<evidence type="ECO:0000256" key="2">
    <source>
        <dbReference type="ARBA" id="ARBA00022475"/>
    </source>
</evidence>
<dbReference type="GO" id="GO:0043093">
    <property type="term" value="P:FtsZ-dependent cytokinesis"/>
    <property type="evidence" value="ECO:0007669"/>
    <property type="project" value="UniProtKB-UniRule"/>
</dbReference>
<keyword evidence="4 8" id="KW-0812">Transmembrane</keyword>
<comment type="subcellular location">
    <subcellularLocation>
        <location evidence="8">Cell inner membrane</location>
        <topology evidence="8">Single-pass type II membrane protein</topology>
    </subcellularLocation>
    <subcellularLocation>
        <location evidence="1">Cell membrane</location>
        <topology evidence="1">Single-pass type II membrane protein</topology>
    </subcellularLocation>
    <text evidence="8">Localizes to the division septum where it forms a ring structure.</text>
</comment>
<gene>
    <name evidence="8 10" type="primary">ftsL</name>
    <name evidence="10" type="ORF">FLL46_02835</name>
</gene>
<evidence type="ECO:0000256" key="1">
    <source>
        <dbReference type="ARBA" id="ARBA00004401"/>
    </source>
</evidence>
<keyword evidence="3 8" id="KW-0132">Cell division</keyword>
<dbReference type="RefSeq" id="WP_142891893.1">
    <property type="nucleotide sequence ID" value="NZ_ML660160.1"/>
</dbReference>
<comment type="function">
    <text evidence="8">Essential cell division protein. May link together the upstream cell division proteins, which are predominantly cytoplasmic, with the downstream cell division proteins, which are predominantly periplasmic.</text>
</comment>
<dbReference type="EMBL" id="VIKS01000001">
    <property type="protein sequence ID" value="TQV89829.1"/>
    <property type="molecule type" value="Genomic_DNA"/>
</dbReference>
<dbReference type="AlphaFoldDB" id="A0A545UK47"/>
<proteinExistence type="inferred from homology"/>
<keyword evidence="5 8" id="KW-1133">Transmembrane helix</keyword>
<reference evidence="10 11" key="1">
    <citation type="submission" date="2019-07" db="EMBL/GenBank/DDBJ databases">
        <title>Draft genome for Aliikangiella sp. M105.</title>
        <authorList>
            <person name="Wang G."/>
        </authorList>
    </citation>
    <scope>NUCLEOTIDE SEQUENCE [LARGE SCALE GENOMIC DNA]</scope>
    <source>
        <strain evidence="10 11">M105</strain>
    </source>
</reference>
<evidence type="ECO:0000256" key="4">
    <source>
        <dbReference type="ARBA" id="ARBA00022692"/>
    </source>
</evidence>
<dbReference type="OrthoDB" id="9879454at2"/>
<name>A0A545UK47_9GAMM</name>
<keyword evidence="6 8" id="KW-0472">Membrane</keyword>
<dbReference type="Proteomes" id="UP000315439">
    <property type="component" value="Unassembled WGS sequence"/>
</dbReference>